<dbReference type="Proteomes" id="UP000305948">
    <property type="component" value="Unassembled WGS sequence"/>
</dbReference>
<reference evidence="1 2" key="1">
    <citation type="journal article" date="2019" name="Nat. Ecol. Evol.">
        <title>Megaphylogeny resolves global patterns of mushroom evolution.</title>
        <authorList>
            <person name="Varga T."/>
            <person name="Krizsan K."/>
            <person name="Foldi C."/>
            <person name="Dima B."/>
            <person name="Sanchez-Garcia M."/>
            <person name="Sanchez-Ramirez S."/>
            <person name="Szollosi G.J."/>
            <person name="Szarkandi J.G."/>
            <person name="Papp V."/>
            <person name="Albert L."/>
            <person name="Andreopoulos W."/>
            <person name="Angelini C."/>
            <person name="Antonin V."/>
            <person name="Barry K.W."/>
            <person name="Bougher N.L."/>
            <person name="Buchanan P."/>
            <person name="Buyck B."/>
            <person name="Bense V."/>
            <person name="Catcheside P."/>
            <person name="Chovatia M."/>
            <person name="Cooper J."/>
            <person name="Damon W."/>
            <person name="Desjardin D."/>
            <person name="Finy P."/>
            <person name="Geml J."/>
            <person name="Haridas S."/>
            <person name="Hughes K."/>
            <person name="Justo A."/>
            <person name="Karasinski D."/>
            <person name="Kautmanova I."/>
            <person name="Kiss B."/>
            <person name="Kocsube S."/>
            <person name="Kotiranta H."/>
            <person name="LaButti K.M."/>
            <person name="Lechner B.E."/>
            <person name="Liimatainen K."/>
            <person name="Lipzen A."/>
            <person name="Lukacs Z."/>
            <person name="Mihaltcheva S."/>
            <person name="Morgado L.N."/>
            <person name="Niskanen T."/>
            <person name="Noordeloos M.E."/>
            <person name="Ohm R.A."/>
            <person name="Ortiz-Santana B."/>
            <person name="Ovrebo C."/>
            <person name="Racz N."/>
            <person name="Riley R."/>
            <person name="Savchenko A."/>
            <person name="Shiryaev A."/>
            <person name="Soop K."/>
            <person name="Spirin V."/>
            <person name="Szebenyi C."/>
            <person name="Tomsovsky M."/>
            <person name="Tulloss R.E."/>
            <person name="Uehling J."/>
            <person name="Grigoriev I.V."/>
            <person name="Vagvolgyi C."/>
            <person name="Papp T."/>
            <person name="Martin F.M."/>
            <person name="Miettinen O."/>
            <person name="Hibbett D.S."/>
            <person name="Nagy L.G."/>
        </authorList>
    </citation>
    <scope>NUCLEOTIDE SEQUENCE [LARGE SCALE GENOMIC DNA]</scope>
    <source>
        <strain evidence="1 2">OMC1185</strain>
    </source>
</reference>
<evidence type="ECO:0000313" key="2">
    <source>
        <dbReference type="Proteomes" id="UP000305948"/>
    </source>
</evidence>
<dbReference type="AlphaFoldDB" id="A0A5C3N001"/>
<evidence type="ECO:0000313" key="1">
    <source>
        <dbReference type="EMBL" id="TFK51069.1"/>
    </source>
</evidence>
<gene>
    <name evidence="1" type="ORF">OE88DRAFT_212745</name>
</gene>
<keyword evidence="2" id="KW-1185">Reference proteome</keyword>
<proteinExistence type="predicted"/>
<name>A0A5C3N001_9AGAM</name>
<sequence length="173" mass="19375">MIQQLPALNPNERSRIRIRRPSRQLRTGKPFVHISQGDVLRRIGSGTLRVVRPSEWTGMPEDTCVGESRYPNTDFFLSWKQDSIGKNIIMSGSSTIIRCSYYLVLRADLALSMQLLSTTPRIQKLGVSESRSGLPSCAPKKGRILLTPAISALFRKLVYTRAPVPFGHLGRNP</sequence>
<organism evidence="1 2">
    <name type="scientific">Heliocybe sulcata</name>
    <dbReference type="NCBI Taxonomy" id="5364"/>
    <lineage>
        <taxon>Eukaryota</taxon>
        <taxon>Fungi</taxon>
        <taxon>Dikarya</taxon>
        <taxon>Basidiomycota</taxon>
        <taxon>Agaricomycotina</taxon>
        <taxon>Agaricomycetes</taxon>
        <taxon>Gloeophyllales</taxon>
        <taxon>Gloeophyllaceae</taxon>
        <taxon>Heliocybe</taxon>
    </lineage>
</organism>
<accession>A0A5C3N001</accession>
<dbReference type="EMBL" id="ML213512">
    <property type="protein sequence ID" value="TFK51069.1"/>
    <property type="molecule type" value="Genomic_DNA"/>
</dbReference>
<protein>
    <submittedName>
        <fullName evidence="1">Uncharacterized protein</fullName>
    </submittedName>
</protein>